<proteinExistence type="predicted"/>
<feature type="compositionally biased region" description="Polar residues" evidence="1">
    <location>
        <begin position="113"/>
        <end position="122"/>
    </location>
</feature>
<organism evidence="4 5">
    <name type="scientific">Perilla frutescens var. hirtella</name>
    <name type="common">Perilla citriodora</name>
    <name type="synonym">Perilla setoyensis</name>
    <dbReference type="NCBI Taxonomy" id="608512"/>
    <lineage>
        <taxon>Eukaryota</taxon>
        <taxon>Viridiplantae</taxon>
        <taxon>Streptophyta</taxon>
        <taxon>Embryophyta</taxon>
        <taxon>Tracheophyta</taxon>
        <taxon>Spermatophyta</taxon>
        <taxon>Magnoliopsida</taxon>
        <taxon>eudicotyledons</taxon>
        <taxon>Gunneridae</taxon>
        <taxon>Pentapetalae</taxon>
        <taxon>asterids</taxon>
        <taxon>lamiids</taxon>
        <taxon>Lamiales</taxon>
        <taxon>Lamiaceae</taxon>
        <taxon>Nepetoideae</taxon>
        <taxon>Elsholtzieae</taxon>
        <taxon>Perilla</taxon>
    </lineage>
</organism>
<keyword evidence="2" id="KW-0472">Membrane</keyword>
<feature type="transmembrane region" description="Helical" evidence="2">
    <location>
        <begin position="500"/>
        <end position="522"/>
    </location>
</feature>
<feature type="domain" description="PGG" evidence="3">
    <location>
        <begin position="491"/>
        <end position="603"/>
    </location>
</feature>
<dbReference type="AlphaFoldDB" id="A0AAD4JH43"/>
<keyword evidence="5" id="KW-1185">Reference proteome</keyword>
<reference evidence="4 5" key="1">
    <citation type="journal article" date="2021" name="Nat. Commun.">
        <title>Incipient diploidization of the medicinal plant Perilla within 10,000 years.</title>
        <authorList>
            <person name="Zhang Y."/>
            <person name="Shen Q."/>
            <person name="Leng L."/>
            <person name="Zhang D."/>
            <person name="Chen S."/>
            <person name="Shi Y."/>
            <person name="Ning Z."/>
            <person name="Chen S."/>
        </authorList>
    </citation>
    <scope>NUCLEOTIDE SEQUENCE [LARGE SCALE GENOMIC DNA]</scope>
    <source>
        <strain evidence="5">cv. PC099</strain>
    </source>
</reference>
<sequence length="667" mass="74541">MNNSGVSESTEIASQVSNTQHTSGVATRERNYVQTVQDIENRNIQDYIQIYCFHVAHGSSLNQQQHPVQDIENPNLEANHSVEKDPVSDAALPPAVSTNETNIAADDEDQTSKGKTNRSGSLSHRHQSMYRATIEGDWVAAEMLLEGDPKLGSDEISDDGDRALHVAASMKHKDFVLKLVERMTPSELEMLDGNGYTACCYAAISGVVEIAELIIKKHPNFATARDGENKTPLEKAALRGNGKMVSYLLKSTKLEDLSKDEWFDLLLGTIRLEMYGVASEILQRDEGLATMRNEEGTALHLLAGQRFFSHGYQRHNGVMRQDMRLLAKQLWTGIQKLGEASALELMKSPPILHDAAKVGNVELITMLTHTYPHLIWHTDTQGYTIFHIAVKYRHQNLFGLIKEIGARKDLIATSQDENGNNILHLAAELAPPHSMGIVKWQAFQMQREVLWFKSVEAIVPPLCLKMKNKDGHTPYELFVKEHKSLLENSTTWMRNIADSCMLIATLILTVVFGSAFAVPGGYDQNTGVPILFKSKWFTCFVVFEALTLLFSAWSILSFLRMIMLTFNEDNFGSLIPRLFIRGLITLACSVGGTTSAFLSAYFLVFVNERAGLVKSVIIFVYVVLVPPVCFKCIRFYLELQIHFPTKMTCVVRHTLVKRHAAAVAAIN</sequence>
<dbReference type="SUPFAM" id="SSF48403">
    <property type="entry name" value="Ankyrin repeat"/>
    <property type="match status" value="1"/>
</dbReference>
<feature type="compositionally biased region" description="Polar residues" evidence="1">
    <location>
        <begin position="1"/>
        <end position="25"/>
    </location>
</feature>
<gene>
    <name evidence="4" type="ORF">C2S53_020368</name>
</gene>
<keyword evidence="2" id="KW-0812">Transmembrane</keyword>
<feature type="transmembrane region" description="Helical" evidence="2">
    <location>
        <begin position="579"/>
        <end position="604"/>
    </location>
</feature>
<dbReference type="PANTHER" id="PTHR24177:SF292">
    <property type="entry name" value="ANKYRIN REPEAT FAMILY PROTEIN-RELATED"/>
    <property type="match status" value="1"/>
</dbReference>
<protein>
    <recommendedName>
        <fullName evidence="3">PGG domain-containing protein</fullName>
    </recommendedName>
</protein>
<evidence type="ECO:0000256" key="1">
    <source>
        <dbReference type="SAM" id="MobiDB-lite"/>
    </source>
</evidence>
<evidence type="ECO:0000313" key="4">
    <source>
        <dbReference type="EMBL" id="KAH6833662.1"/>
    </source>
</evidence>
<keyword evidence="2" id="KW-1133">Transmembrane helix</keyword>
<dbReference type="InterPro" id="IPR036770">
    <property type="entry name" value="Ankyrin_rpt-contain_sf"/>
</dbReference>
<dbReference type="InterPro" id="IPR002110">
    <property type="entry name" value="Ankyrin_rpt"/>
</dbReference>
<evidence type="ECO:0000256" key="2">
    <source>
        <dbReference type="SAM" id="Phobius"/>
    </source>
</evidence>
<dbReference type="GO" id="GO:0016020">
    <property type="term" value="C:membrane"/>
    <property type="evidence" value="ECO:0007669"/>
    <property type="project" value="TreeGrafter"/>
</dbReference>
<dbReference type="PANTHER" id="PTHR24177">
    <property type="entry name" value="CASKIN"/>
    <property type="match status" value="1"/>
</dbReference>
<dbReference type="InterPro" id="IPR026961">
    <property type="entry name" value="PGG_dom"/>
</dbReference>
<dbReference type="Pfam" id="PF13962">
    <property type="entry name" value="PGG"/>
    <property type="match status" value="1"/>
</dbReference>
<feature type="transmembrane region" description="Helical" evidence="2">
    <location>
        <begin position="616"/>
        <end position="637"/>
    </location>
</feature>
<accession>A0AAD4JH43</accession>
<name>A0AAD4JH43_PERFH</name>
<dbReference type="SMART" id="SM00248">
    <property type="entry name" value="ANK"/>
    <property type="match status" value="4"/>
</dbReference>
<evidence type="ECO:0000313" key="5">
    <source>
        <dbReference type="Proteomes" id="UP001190926"/>
    </source>
</evidence>
<feature type="transmembrane region" description="Helical" evidence="2">
    <location>
        <begin position="534"/>
        <end position="559"/>
    </location>
</feature>
<evidence type="ECO:0000259" key="3">
    <source>
        <dbReference type="Pfam" id="PF13962"/>
    </source>
</evidence>
<feature type="region of interest" description="Disordered" evidence="1">
    <location>
        <begin position="1"/>
        <end position="26"/>
    </location>
</feature>
<comment type="caution">
    <text evidence="4">The sequence shown here is derived from an EMBL/GenBank/DDBJ whole genome shotgun (WGS) entry which is preliminary data.</text>
</comment>
<dbReference type="Pfam" id="PF12796">
    <property type="entry name" value="Ank_2"/>
    <property type="match status" value="1"/>
</dbReference>
<dbReference type="Proteomes" id="UP001190926">
    <property type="component" value="Unassembled WGS sequence"/>
</dbReference>
<feature type="region of interest" description="Disordered" evidence="1">
    <location>
        <begin position="100"/>
        <end position="125"/>
    </location>
</feature>
<dbReference type="EMBL" id="SDAM02000057">
    <property type="protein sequence ID" value="KAH6833662.1"/>
    <property type="molecule type" value="Genomic_DNA"/>
</dbReference>
<dbReference type="Gene3D" id="1.25.40.20">
    <property type="entry name" value="Ankyrin repeat-containing domain"/>
    <property type="match status" value="1"/>
</dbReference>